<dbReference type="FunFam" id="3.30.428.10:FF:000002">
    <property type="entry name" value="Galactose-1-phosphate uridylyltransferase"/>
    <property type="match status" value="1"/>
</dbReference>
<feature type="domain" description="Galactose-1-phosphate uridyl transferase C-terminal" evidence="18">
    <location>
        <begin position="209"/>
        <end position="311"/>
    </location>
</feature>
<evidence type="ECO:0000256" key="14">
    <source>
        <dbReference type="PIRSR" id="PIRSR000808-3"/>
    </source>
</evidence>
<keyword evidence="8 14" id="KW-0479">Metal-binding</keyword>
<feature type="binding site" description="in other chain" evidence="13">
    <location>
        <position position="162"/>
    </location>
    <ligand>
        <name>UDP-alpha-D-glucose</name>
        <dbReference type="ChEBI" id="CHEBI:58885"/>
        <note>ligand shared between dimeric partners</note>
    </ligand>
</feature>
<dbReference type="OrthoDB" id="418412at2759"/>
<feature type="binding site" evidence="14">
    <location>
        <position position="173"/>
    </location>
    <ligand>
        <name>Zn(2+)</name>
        <dbReference type="ChEBI" id="CHEBI:29105"/>
    </ligand>
</feature>
<feature type="binding site" evidence="15">
    <location>
        <position position="262"/>
    </location>
    <ligand>
        <name>Fe cation</name>
        <dbReference type="ChEBI" id="CHEBI:24875"/>
    </ligand>
</feature>
<keyword evidence="9 14" id="KW-0862">Zinc</keyword>
<reference evidence="19" key="1">
    <citation type="submission" date="2021-06" db="EMBL/GenBank/DDBJ databases">
        <authorList>
            <person name="Kallberg Y."/>
            <person name="Tangrot J."/>
            <person name="Rosling A."/>
        </authorList>
    </citation>
    <scope>NUCLEOTIDE SEQUENCE</scope>
    <source>
        <strain evidence="19">AZ414A</strain>
    </source>
</reference>
<dbReference type="Pfam" id="PF01087">
    <property type="entry name" value="GalP_UDP_transf"/>
    <property type="match status" value="1"/>
</dbReference>
<feature type="binding site" description="in other chain" evidence="13">
    <location>
        <begin position="76"/>
        <end position="77"/>
    </location>
    <ligand>
        <name>UDP-alpha-D-glucose</name>
        <dbReference type="ChEBI" id="CHEBI:58885"/>
        <note>ligand shared between dimeric partners</note>
    </ligand>
</feature>
<evidence type="ECO:0000256" key="15">
    <source>
        <dbReference type="PIRSR" id="PIRSR000808-4"/>
    </source>
</evidence>
<feature type="binding site" description="in other chain" evidence="13">
    <location>
        <begin position="168"/>
        <end position="170"/>
    </location>
    <ligand>
        <name>UDP-alpha-D-glucose</name>
        <dbReference type="ChEBI" id="CHEBI:58885"/>
        <note>ligand shared between dimeric partners</note>
    </ligand>
</feature>
<accession>A0A9N8VHQ1</accession>
<feature type="binding site" evidence="14">
    <location>
        <position position="122"/>
    </location>
    <ligand>
        <name>Zn(2+)</name>
        <dbReference type="ChEBI" id="CHEBI:29105"/>
    </ligand>
</feature>
<evidence type="ECO:0000256" key="4">
    <source>
        <dbReference type="ARBA" id="ARBA00012384"/>
    </source>
</evidence>
<keyword evidence="15" id="KW-0408">Iron</keyword>
<dbReference type="Pfam" id="PF02744">
    <property type="entry name" value="GalP_UDP_tr_C"/>
    <property type="match status" value="1"/>
</dbReference>
<dbReference type="PANTHER" id="PTHR11943:SF1">
    <property type="entry name" value="GALACTOSE-1-PHOSPHATE URIDYLYLTRANSFERASE"/>
    <property type="match status" value="1"/>
</dbReference>
<comment type="cofactor">
    <cofactor evidence="14">
        <name>Zn(2+)</name>
        <dbReference type="ChEBI" id="CHEBI:29105"/>
    </cofactor>
    <text evidence="14">Binds 1 zinc ion per subunit.</text>
</comment>
<dbReference type="InterPro" id="IPR001937">
    <property type="entry name" value="GalP_UDPtransf1"/>
</dbReference>
<feature type="binding site" evidence="15">
    <location>
        <position position="264"/>
    </location>
    <ligand>
        <name>Fe cation</name>
        <dbReference type="ChEBI" id="CHEBI:24875"/>
    </ligand>
</feature>
<comment type="cofactor">
    <cofactor evidence="15">
        <name>Fe cation</name>
        <dbReference type="ChEBI" id="CHEBI:24875"/>
    </cofactor>
    <text evidence="15">Binds 1 Fe cation per subunit.</text>
</comment>
<organism evidence="19 20">
    <name type="scientific">Diversispora eburnea</name>
    <dbReference type="NCBI Taxonomy" id="1213867"/>
    <lineage>
        <taxon>Eukaryota</taxon>
        <taxon>Fungi</taxon>
        <taxon>Fungi incertae sedis</taxon>
        <taxon>Mucoromycota</taxon>
        <taxon>Glomeromycotina</taxon>
        <taxon>Glomeromycetes</taxon>
        <taxon>Diversisporales</taxon>
        <taxon>Diversisporaceae</taxon>
        <taxon>Diversispora</taxon>
    </lineage>
</organism>
<sequence>MNVELDNYPHRRFNPLTNSWILCSPHRAKRPWQGQQETLEDKVIPEHDSQCYLCPRNSRANGNLNPNYSNTFVFDNDYAALINNQPKLLIDNDDESNKSLSSLLKVEIVRGECKVICFSPKHNITIAEMTEEDIIHVIQAWTKIYQNSFSIPFINYVQIFENKGSIMGCSNPHPHCQVWSSESIPEEISKELKSMTKYYEKNNSCLLYELEKVENGQKDLSNIIRNITCRYDNIFQCSFPYSMGIHQAPVDNMNHSHDSHLHLHFYPPLLRSATVKKFLVGYELLAEPQRDITPEYAASILQKCSEIHYKSNIHIAQG</sequence>
<dbReference type="PIRSF" id="PIRSF000808">
    <property type="entry name" value="GalT"/>
    <property type="match status" value="1"/>
</dbReference>
<dbReference type="PROSITE" id="PS00117">
    <property type="entry name" value="GAL_P_UDP_TRANSF_I"/>
    <property type="match status" value="1"/>
</dbReference>
<dbReference type="Proteomes" id="UP000789706">
    <property type="component" value="Unassembled WGS sequence"/>
</dbReference>
<feature type="binding site" evidence="13">
    <location>
        <begin position="277"/>
        <end position="278"/>
    </location>
    <ligand>
        <name>UDP-alpha-D-glucose</name>
        <dbReference type="ChEBI" id="CHEBI:58885"/>
        <note>ligand shared between dimeric partners</note>
    </ligand>
</feature>
<name>A0A9N8VHQ1_9GLOM</name>
<dbReference type="SUPFAM" id="SSF54197">
    <property type="entry name" value="HIT-like"/>
    <property type="match status" value="2"/>
</dbReference>
<evidence type="ECO:0000256" key="9">
    <source>
        <dbReference type="ARBA" id="ARBA00022833"/>
    </source>
</evidence>
<evidence type="ECO:0000256" key="13">
    <source>
        <dbReference type="PIRSR" id="PIRSR000808-2"/>
    </source>
</evidence>
<feature type="active site" description="Tele-UMP-histidine intermediate" evidence="12">
    <location>
        <position position="175"/>
    </location>
</feature>
<evidence type="ECO:0000256" key="16">
    <source>
        <dbReference type="RuleBase" id="RU000506"/>
    </source>
</evidence>
<dbReference type="NCBIfam" id="TIGR00209">
    <property type="entry name" value="galT_1"/>
    <property type="match status" value="2"/>
</dbReference>
<evidence type="ECO:0000256" key="8">
    <source>
        <dbReference type="ARBA" id="ARBA00022723"/>
    </source>
</evidence>
<evidence type="ECO:0000256" key="5">
    <source>
        <dbReference type="ARBA" id="ARBA00016340"/>
    </source>
</evidence>
<evidence type="ECO:0000256" key="3">
    <source>
        <dbReference type="ARBA" id="ARBA00010951"/>
    </source>
</evidence>
<evidence type="ECO:0000256" key="2">
    <source>
        <dbReference type="ARBA" id="ARBA00004947"/>
    </source>
</evidence>
<evidence type="ECO:0000256" key="12">
    <source>
        <dbReference type="PIRSR" id="PIRSR000808-1"/>
    </source>
</evidence>
<dbReference type="Gene3D" id="3.30.428.10">
    <property type="entry name" value="HIT-like"/>
    <property type="match status" value="2"/>
</dbReference>
<comment type="similarity">
    <text evidence="3 16">Belongs to the galactose-1-phosphate uridylyltransferase type 1 family.</text>
</comment>
<dbReference type="InterPro" id="IPR036265">
    <property type="entry name" value="HIT-like_sf"/>
</dbReference>
<feature type="binding site" evidence="15">
    <location>
        <position position="246"/>
    </location>
    <ligand>
        <name>Fe cation</name>
        <dbReference type="ChEBI" id="CHEBI:24875"/>
    </ligand>
</feature>
<keyword evidence="11 16" id="KW-0119">Carbohydrate metabolism</keyword>
<feature type="binding site" evidence="15">
    <location>
        <position position="191"/>
    </location>
    <ligand>
        <name>Fe cation</name>
        <dbReference type="ChEBI" id="CHEBI:24875"/>
    </ligand>
</feature>
<proteinExistence type="inferred from homology"/>
<dbReference type="EC" id="2.7.7.12" evidence="4 16"/>
<dbReference type="InterPro" id="IPR005850">
    <property type="entry name" value="GalP_Utransf_C"/>
</dbReference>
<keyword evidence="7 16" id="KW-0548">Nucleotidyltransferase</keyword>
<evidence type="ECO:0000259" key="17">
    <source>
        <dbReference type="Pfam" id="PF01087"/>
    </source>
</evidence>
<evidence type="ECO:0000313" key="19">
    <source>
        <dbReference type="EMBL" id="CAG8450604.1"/>
    </source>
</evidence>
<dbReference type="PANTHER" id="PTHR11943">
    <property type="entry name" value="GALACTOSE-1-PHOSPHATE URIDYLYLTRANSFERASE"/>
    <property type="match status" value="1"/>
</dbReference>
<comment type="caution">
    <text evidence="19">The sequence shown here is derived from an EMBL/GenBank/DDBJ whole genome shotgun (WGS) entry which is preliminary data.</text>
</comment>
<evidence type="ECO:0000259" key="18">
    <source>
        <dbReference type="Pfam" id="PF02744"/>
    </source>
</evidence>
<feature type="domain" description="Galactose-1-phosphate uridyl transferase N-terminal" evidence="17">
    <location>
        <begin position="7"/>
        <end position="185"/>
    </location>
</feature>
<feature type="binding site" evidence="13">
    <location>
        <begin position="27"/>
        <end position="30"/>
    </location>
    <ligand>
        <name>UDP-alpha-D-glucose</name>
        <dbReference type="ChEBI" id="CHEBI:58885"/>
        <note>ligand shared between dimeric partners</note>
    </ligand>
</feature>
<keyword evidence="20" id="KW-1185">Reference proteome</keyword>
<dbReference type="InterPro" id="IPR019779">
    <property type="entry name" value="GalP_UDPtransf1_His-AS"/>
</dbReference>
<comment type="pathway">
    <text evidence="2 16">Carbohydrate metabolism; galactose metabolism.</text>
</comment>
<keyword evidence="6 16" id="KW-0808">Transferase</keyword>
<feature type="binding site" evidence="14">
    <location>
        <position position="54"/>
    </location>
    <ligand>
        <name>Zn(2+)</name>
        <dbReference type="ChEBI" id="CHEBI:29105"/>
    </ligand>
</feature>
<keyword evidence="10 16" id="KW-0299">Galactose metabolism</keyword>
<feature type="binding site" evidence="13">
    <location>
        <begin position="282"/>
        <end position="283"/>
    </location>
    <ligand>
        <name>UDP-alpha-D-glucose</name>
        <dbReference type="ChEBI" id="CHEBI:58885"/>
        <note>ligand shared between dimeric partners</note>
    </ligand>
</feature>
<feature type="binding site" description="in other chain" evidence="13">
    <location>
        <position position="177"/>
    </location>
    <ligand>
        <name>UDP-alpha-D-glucose</name>
        <dbReference type="ChEBI" id="CHEBI:58885"/>
        <note>ligand shared between dimeric partners</note>
    </ligand>
</feature>
<dbReference type="AlphaFoldDB" id="A0A9N8VHQ1"/>
<feature type="binding site" evidence="14">
    <location>
        <position position="51"/>
    </location>
    <ligand>
        <name>Zn(2+)</name>
        <dbReference type="ChEBI" id="CHEBI:29105"/>
    </ligand>
</feature>
<evidence type="ECO:0000313" key="20">
    <source>
        <dbReference type="Proteomes" id="UP000789706"/>
    </source>
</evidence>
<dbReference type="EMBL" id="CAJVPK010000109">
    <property type="protein sequence ID" value="CAG8450604.1"/>
    <property type="molecule type" value="Genomic_DNA"/>
</dbReference>
<evidence type="ECO:0000256" key="1">
    <source>
        <dbReference type="ARBA" id="ARBA00001107"/>
    </source>
</evidence>
<dbReference type="GO" id="GO:0033499">
    <property type="term" value="P:galactose catabolic process via UDP-galactose, Leloir pathway"/>
    <property type="evidence" value="ECO:0007669"/>
    <property type="project" value="TreeGrafter"/>
</dbReference>
<evidence type="ECO:0000256" key="11">
    <source>
        <dbReference type="ARBA" id="ARBA00023277"/>
    </source>
</evidence>
<protein>
    <recommendedName>
        <fullName evidence="5 16">Galactose-1-phosphate uridylyltransferase</fullName>
        <ecNumber evidence="4 16">2.7.7.12</ecNumber>
    </recommendedName>
</protein>
<feature type="binding site" description="in other chain" evidence="13">
    <location>
        <position position="289"/>
    </location>
    <ligand>
        <name>UDP-alpha-D-glucose</name>
        <dbReference type="ChEBI" id="CHEBI:58885"/>
        <note>ligand shared between dimeric partners</note>
    </ligand>
</feature>
<dbReference type="GO" id="GO:0005737">
    <property type="term" value="C:cytoplasm"/>
    <property type="evidence" value="ECO:0007669"/>
    <property type="project" value="TreeGrafter"/>
</dbReference>
<comment type="catalytic activity">
    <reaction evidence="1 16">
        <text>alpha-D-galactose 1-phosphate + UDP-alpha-D-glucose = alpha-D-glucose 1-phosphate + UDP-alpha-D-galactose</text>
        <dbReference type="Rhea" id="RHEA:13989"/>
        <dbReference type="ChEBI" id="CHEBI:58336"/>
        <dbReference type="ChEBI" id="CHEBI:58601"/>
        <dbReference type="ChEBI" id="CHEBI:58885"/>
        <dbReference type="ChEBI" id="CHEBI:66914"/>
        <dbReference type="EC" id="2.7.7.12"/>
    </reaction>
</comment>
<dbReference type="GO" id="GO:0008270">
    <property type="term" value="F:zinc ion binding"/>
    <property type="evidence" value="ECO:0007669"/>
    <property type="project" value="InterPro"/>
</dbReference>
<evidence type="ECO:0000256" key="7">
    <source>
        <dbReference type="ARBA" id="ARBA00022695"/>
    </source>
</evidence>
<dbReference type="InterPro" id="IPR005849">
    <property type="entry name" value="GalP_Utransf_N"/>
</dbReference>
<evidence type="ECO:0000256" key="10">
    <source>
        <dbReference type="ARBA" id="ARBA00023144"/>
    </source>
</evidence>
<gene>
    <name evidence="19" type="ORF">DEBURN_LOCUS2109</name>
</gene>
<evidence type="ECO:0000256" key="6">
    <source>
        <dbReference type="ARBA" id="ARBA00022679"/>
    </source>
</evidence>
<dbReference type="GO" id="GO:0008108">
    <property type="term" value="F:UDP-glucose:hexose-1-phosphate uridylyltransferase activity"/>
    <property type="evidence" value="ECO:0007669"/>
    <property type="project" value="UniProtKB-EC"/>
</dbReference>
<feature type="binding site" description="in other chain" evidence="13">
    <location>
        <position position="60"/>
    </location>
    <ligand>
        <name>UDP-alpha-D-glucose</name>
        <dbReference type="ChEBI" id="CHEBI:58885"/>
        <note>ligand shared between dimeric partners</note>
    </ligand>
</feature>